<dbReference type="Pfam" id="PF03953">
    <property type="entry name" value="Tubulin_C"/>
    <property type="match status" value="1"/>
</dbReference>
<proteinExistence type="inferred from homology"/>
<feature type="non-terminal residue" evidence="7">
    <location>
        <position position="65"/>
    </location>
</feature>
<dbReference type="InterPro" id="IPR008280">
    <property type="entry name" value="Tub_FtsZ_C"/>
</dbReference>
<comment type="cofactor">
    <cofactor evidence="1">
        <name>Mg(2+)</name>
        <dbReference type="ChEBI" id="CHEBI:18420"/>
    </cofactor>
</comment>
<sequence>MSSFFVEWIPNNLKTAVCDIPPRGNKMASTFTGNWTAVRELFKRVGEQFTVMFRRKASLHWYTGE</sequence>
<comment type="similarity">
    <text evidence="2">Belongs to the tubulin family.</text>
</comment>
<dbReference type="InterPro" id="IPR037103">
    <property type="entry name" value="Tubulin/FtsZ-like_C"/>
</dbReference>
<evidence type="ECO:0000313" key="7">
    <source>
        <dbReference type="EMBL" id="KAK7068470.1"/>
    </source>
</evidence>
<dbReference type="InterPro" id="IPR018316">
    <property type="entry name" value="Tubulin/FtsZ_2-layer-sand-dom"/>
</dbReference>
<dbReference type="InterPro" id="IPR023123">
    <property type="entry name" value="Tubulin_C"/>
</dbReference>
<comment type="caution">
    <text evidence="7">The sequence shown here is derived from an EMBL/GenBank/DDBJ whole genome shotgun (WGS) entry which is preliminary data.</text>
</comment>
<evidence type="ECO:0000256" key="2">
    <source>
        <dbReference type="ARBA" id="ARBA00009636"/>
    </source>
</evidence>
<dbReference type="GO" id="GO:0005874">
    <property type="term" value="C:microtubule"/>
    <property type="evidence" value="ECO:0007669"/>
    <property type="project" value="UniProtKB-KW"/>
</dbReference>
<evidence type="ECO:0000256" key="3">
    <source>
        <dbReference type="ARBA" id="ARBA00022701"/>
    </source>
</evidence>
<dbReference type="InterPro" id="IPR002453">
    <property type="entry name" value="Beta_tubulin"/>
</dbReference>
<evidence type="ECO:0000259" key="6">
    <source>
        <dbReference type="Pfam" id="PF03953"/>
    </source>
</evidence>
<dbReference type="SUPFAM" id="SSF55307">
    <property type="entry name" value="Tubulin C-terminal domain-like"/>
    <property type="match status" value="1"/>
</dbReference>
<dbReference type="PRINTS" id="PR01163">
    <property type="entry name" value="BETATUBULIN"/>
</dbReference>
<keyword evidence="3" id="KW-0493">Microtubule</keyword>
<dbReference type="Proteomes" id="UP001381693">
    <property type="component" value="Unassembled WGS sequence"/>
</dbReference>
<gene>
    <name evidence="7" type="primary">TUBB4A</name>
    <name evidence="7" type="ORF">SK128_004158</name>
</gene>
<name>A0AAN9A141_HALRR</name>
<dbReference type="PANTHER" id="PTHR36527:SF8">
    <property type="entry name" value="TUBULIN BETA-4B CHAIN"/>
    <property type="match status" value="1"/>
</dbReference>
<dbReference type="AlphaFoldDB" id="A0AAN9A141"/>
<protein>
    <submittedName>
        <fullName evidence="7">Tubulin beta-4A chain</fullName>
    </submittedName>
</protein>
<evidence type="ECO:0000256" key="5">
    <source>
        <dbReference type="ARBA" id="ARBA00023134"/>
    </source>
</evidence>
<dbReference type="GO" id="GO:0005200">
    <property type="term" value="F:structural constituent of cytoskeleton"/>
    <property type="evidence" value="ECO:0007669"/>
    <property type="project" value="InterPro"/>
</dbReference>
<dbReference type="GO" id="GO:0007017">
    <property type="term" value="P:microtubule-based process"/>
    <property type="evidence" value="ECO:0007669"/>
    <property type="project" value="InterPro"/>
</dbReference>
<dbReference type="Gene3D" id="1.10.287.600">
    <property type="entry name" value="Helix hairpin bin"/>
    <property type="match status" value="1"/>
</dbReference>
<reference evidence="7 8" key="1">
    <citation type="submission" date="2023-11" db="EMBL/GenBank/DDBJ databases">
        <title>Halocaridina rubra genome assembly.</title>
        <authorList>
            <person name="Smith C."/>
        </authorList>
    </citation>
    <scope>NUCLEOTIDE SEQUENCE [LARGE SCALE GENOMIC DNA]</scope>
    <source>
        <strain evidence="7">EP-1</strain>
        <tissue evidence="7">Whole</tissue>
    </source>
</reference>
<evidence type="ECO:0000256" key="4">
    <source>
        <dbReference type="ARBA" id="ARBA00022741"/>
    </source>
</evidence>
<organism evidence="7 8">
    <name type="scientific">Halocaridina rubra</name>
    <name type="common">Hawaiian red shrimp</name>
    <dbReference type="NCBI Taxonomy" id="373956"/>
    <lineage>
        <taxon>Eukaryota</taxon>
        <taxon>Metazoa</taxon>
        <taxon>Ecdysozoa</taxon>
        <taxon>Arthropoda</taxon>
        <taxon>Crustacea</taxon>
        <taxon>Multicrustacea</taxon>
        <taxon>Malacostraca</taxon>
        <taxon>Eumalacostraca</taxon>
        <taxon>Eucarida</taxon>
        <taxon>Decapoda</taxon>
        <taxon>Pleocyemata</taxon>
        <taxon>Caridea</taxon>
        <taxon>Atyoidea</taxon>
        <taxon>Atyidae</taxon>
        <taxon>Halocaridina</taxon>
    </lineage>
</organism>
<dbReference type="GO" id="GO:0005525">
    <property type="term" value="F:GTP binding"/>
    <property type="evidence" value="ECO:0007669"/>
    <property type="project" value="UniProtKB-KW"/>
</dbReference>
<dbReference type="EMBL" id="JAXCGZ010017230">
    <property type="protein sequence ID" value="KAK7068470.1"/>
    <property type="molecule type" value="Genomic_DNA"/>
</dbReference>
<keyword evidence="5" id="KW-0342">GTP-binding</keyword>
<evidence type="ECO:0000256" key="1">
    <source>
        <dbReference type="ARBA" id="ARBA00001946"/>
    </source>
</evidence>
<keyword evidence="4" id="KW-0547">Nucleotide-binding</keyword>
<dbReference type="Gene3D" id="3.30.1330.20">
    <property type="entry name" value="Tubulin/FtsZ, C-terminal domain"/>
    <property type="match status" value="1"/>
</dbReference>
<feature type="domain" description="Tubulin/FtsZ 2-layer sandwich" evidence="6">
    <location>
        <begin position="4"/>
        <end position="45"/>
    </location>
</feature>
<evidence type="ECO:0000313" key="8">
    <source>
        <dbReference type="Proteomes" id="UP001381693"/>
    </source>
</evidence>
<dbReference type="PANTHER" id="PTHR36527">
    <property type="entry name" value="OS01G0282866 PROTEIN"/>
    <property type="match status" value="1"/>
</dbReference>
<accession>A0AAN9A141</accession>
<keyword evidence="8" id="KW-1185">Reference proteome</keyword>
<dbReference type="GO" id="GO:0003924">
    <property type="term" value="F:GTPase activity"/>
    <property type="evidence" value="ECO:0007669"/>
    <property type="project" value="InterPro"/>
</dbReference>